<protein>
    <submittedName>
        <fullName evidence="2">Uncharacterized protein</fullName>
    </submittedName>
</protein>
<organism evidence="2 3">
    <name type="scientific">Myotis davidii</name>
    <name type="common">David's myotis</name>
    <dbReference type="NCBI Taxonomy" id="225400"/>
    <lineage>
        <taxon>Eukaryota</taxon>
        <taxon>Metazoa</taxon>
        <taxon>Chordata</taxon>
        <taxon>Craniata</taxon>
        <taxon>Vertebrata</taxon>
        <taxon>Euteleostomi</taxon>
        <taxon>Mammalia</taxon>
        <taxon>Eutheria</taxon>
        <taxon>Laurasiatheria</taxon>
        <taxon>Chiroptera</taxon>
        <taxon>Yangochiroptera</taxon>
        <taxon>Vespertilionidae</taxon>
        <taxon>Myotis</taxon>
    </lineage>
</organism>
<dbReference type="EMBL" id="KB106574">
    <property type="protein sequence ID" value="ELK31019.1"/>
    <property type="molecule type" value="Genomic_DNA"/>
</dbReference>
<keyword evidence="3" id="KW-1185">Reference proteome</keyword>
<sequence length="376" mass="39774">MVPPVPVHSPEISLENRAVLTSPGPSRPPGPFQPHQGRFNLSLGLSRPHQSRPDLTRLFQFHCGRLDLTGAISTSPGPFQPHRGCPNLSGISTSPGPFQPHRGRPDLTGAIPAQDAISTLPGPFQPHQCRLDLTRAIPTSLGQSRPHRGSIGLTGAVPTSLGPSQPHRGNTKFGTLSPAGRLSTRQNLQAFLVTKHSACLLGLRPPPSAQTARLPSPSVPRKTGPKSRFQPDPTGHSPWEGTRCRAHGWQVLLRQCKPLSIEIDWARACGRQNEAKMSRSSSAICKLATILQAGLASTRCHPGPVCGPGRLGLGGTIASPKPHPQPGPPVCRLSPAASWDPMVIPEQAVAESGPRAGKFPTGSTQQGLPLVSAVIQ</sequence>
<name>L5LX87_MYODS</name>
<feature type="region of interest" description="Disordered" evidence="1">
    <location>
        <begin position="204"/>
        <end position="241"/>
    </location>
</feature>
<gene>
    <name evidence="2" type="ORF">MDA_GLEAN10007376</name>
</gene>
<evidence type="ECO:0000256" key="1">
    <source>
        <dbReference type="SAM" id="MobiDB-lite"/>
    </source>
</evidence>
<proteinExistence type="predicted"/>
<accession>L5LX87</accession>
<dbReference type="Proteomes" id="UP000010556">
    <property type="component" value="Unassembled WGS sequence"/>
</dbReference>
<evidence type="ECO:0000313" key="2">
    <source>
        <dbReference type="EMBL" id="ELK31019.1"/>
    </source>
</evidence>
<reference evidence="3" key="1">
    <citation type="journal article" date="2013" name="Science">
        <title>Comparative analysis of bat genomes provides insight into the evolution of flight and immunity.</title>
        <authorList>
            <person name="Zhang G."/>
            <person name="Cowled C."/>
            <person name="Shi Z."/>
            <person name="Huang Z."/>
            <person name="Bishop-Lilly K.A."/>
            <person name="Fang X."/>
            <person name="Wynne J.W."/>
            <person name="Xiong Z."/>
            <person name="Baker M.L."/>
            <person name="Zhao W."/>
            <person name="Tachedjian M."/>
            <person name="Zhu Y."/>
            <person name="Zhou P."/>
            <person name="Jiang X."/>
            <person name="Ng J."/>
            <person name="Yang L."/>
            <person name="Wu L."/>
            <person name="Xiao J."/>
            <person name="Feng Y."/>
            <person name="Chen Y."/>
            <person name="Sun X."/>
            <person name="Zhang Y."/>
            <person name="Marsh G.A."/>
            <person name="Crameri G."/>
            <person name="Broder C.C."/>
            <person name="Frey K.G."/>
            <person name="Wang L.F."/>
            <person name="Wang J."/>
        </authorList>
    </citation>
    <scope>NUCLEOTIDE SEQUENCE [LARGE SCALE GENOMIC DNA]</scope>
</reference>
<evidence type="ECO:0000313" key="3">
    <source>
        <dbReference type="Proteomes" id="UP000010556"/>
    </source>
</evidence>
<dbReference type="AlphaFoldDB" id="L5LX87"/>